<comment type="caution">
    <text evidence="7">The sequence shown here is derived from an EMBL/GenBank/DDBJ whole genome shotgun (WGS) entry which is preliminary data.</text>
</comment>
<feature type="disulfide bond" evidence="4">
    <location>
        <begin position="107"/>
        <end position="116"/>
    </location>
</feature>
<feature type="domain" description="EGF-like" evidence="6">
    <location>
        <begin position="79"/>
        <end position="117"/>
    </location>
</feature>
<accession>A0AAE0F912</accession>
<dbReference type="SMART" id="SM00181">
    <property type="entry name" value="EGF"/>
    <property type="match status" value="2"/>
</dbReference>
<evidence type="ECO:0000313" key="8">
    <source>
        <dbReference type="Proteomes" id="UP001190700"/>
    </source>
</evidence>
<protein>
    <recommendedName>
        <fullName evidence="6">EGF-like domain-containing protein</fullName>
    </recommendedName>
</protein>
<dbReference type="Proteomes" id="UP001190700">
    <property type="component" value="Unassembled WGS sequence"/>
</dbReference>
<evidence type="ECO:0000256" key="3">
    <source>
        <dbReference type="ARBA" id="ARBA00023157"/>
    </source>
</evidence>
<keyword evidence="8" id="KW-1185">Reference proteome</keyword>
<dbReference type="PROSITE" id="PS01186">
    <property type="entry name" value="EGF_2"/>
    <property type="match status" value="2"/>
</dbReference>
<feature type="disulfide bond" evidence="4">
    <location>
        <begin position="83"/>
        <end position="93"/>
    </location>
</feature>
<dbReference type="PROSITE" id="PS50026">
    <property type="entry name" value="EGF_3"/>
    <property type="match status" value="1"/>
</dbReference>
<sequence length="288" mass="31744">HGFGAYIRGIQHCLMDSNHPHARAAKPPNSVMRHTPDGLRRGPVLIKNPDDFYRKADTGMIFGPFEDIVVGDQRRRIVELGMCEDQCSHRGSCVSRDSEATLADCFCYQGFHGKTCEHSEYSFCLNQCSGRGNCINGFCHCEAGWWGIDCAQTSPQRALPVPGGEEVRPRIYIYDLPRNFTSQMLKHHRNDQAYAVHRIYASPGHTSSSVFSALKRGISSCSLPLAPTDRSRFPCMSSTNIGDCDRPLSLEVAVTGSWCQSQAAVTGGAMRDRQLVPEPEAVVTAGCM</sequence>
<reference evidence="7 8" key="1">
    <citation type="journal article" date="2015" name="Genome Biol. Evol.">
        <title>Comparative Genomics of a Bacterivorous Green Alga Reveals Evolutionary Causalities and Consequences of Phago-Mixotrophic Mode of Nutrition.</title>
        <authorList>
            <person name="Burns J.A."/>
            <person name="Paasch A."/>
            <person name="Narechania A."/>
            <person name="Kim E."/>
        </authorList>
    </citation>
    <scope>NUCLEOTIDE SEQUENCE [LARGE SCALE GENOMIC DNA]</scope>
    <source>
        <strain evidence="7 8">PLY_AMNH</strain>
    </source>
</reference>
<keyword evidence="3 4" id="KW-1015">Disulfide bond</keyword>
<dbReference type="PROSITE" id="PS00022">
    <property type="entry name" value="EGF_1"/>
    <property type="match status" value="2"/>
</dbReference>
<dbReference type="EMBL" id="LGRX02022734">
    <property type="protein sequence ID" value="KAK3255322.1"/>
    <property type="molecule type" value="Genomic_DNA"/>
</dbReference>
<evidence type="ECO:0000313" key="7">
    <source>
        <dbReference type="EMBL" id="KAK3255322.1"/>
    </source>
</evidence>
<dbReference type="InterPro" id="IPR051216">
    <property type="entry name" value="Teneurin"/>
</dbReference>
<dbReference type="AlphaFoldDB" id="A0AAE0F912"/>
<evidence type="ECO:0000259" key="6">
    <source>
        <dbReference type="PROSITE" id="PS50026"/>
    </source>
</evidence>
<evidence type="ECO:0000256" key="4">
    <source>
        <dbReference type="PROSITE-ProRule" id="PRU00076"/>
    </source>
</evidence>
<evidence type="ECO:0000256" key="1">
    <source>
        <dbReference type="ARBA" id="ARBA00022536"/>
    </source>
</evidence>
<dbReference type="PANTHER" id="PTHR11219">
    <property type="entry name" value="TENEURIN AND N-ACETYLGLUCOSAMINE-1-PHOSPHODIESTER ALPHA-N-ACETYLGLUCOSAMINIDASE"/>
    <property type="match status" value="1"/>
</dbReference>
<dbReference type="Gene3D" id="2.10.25.10">
    <property type="entry name" value="Laminin"/>
    <property type="match status" value="1"/>
</dbReference>
<feature type="non-terminal residue" evidence="7">
    <location>
        <position position="1"/>
    </location>
</feature>
<evidence type="ECO:0000256" key="5">
    <source>
        <dbReference type="SAM" id="MobiDB-lite"/>
    </source>
</evidence>
<gene>
    <name evidence="7" type="ORF">CYMTET_35490</name>
</gene>
<proteinExistence type="predicted"/>
<keyword evidence="2" id="KW-0677">Repeat</keyword>
<dbReference type="InterPro" id="IPR000742">
    <property type="entry name" value="EGF"/>
</dbReference>
<name>A0AAE0F912_9CHLO</name>
<comment type="caution">
    <text evidence="4">Lacks conserved residue(s) required for the propagation of feature annotation.</text>
</comment>
<keyword evidence="1 4" id="KW-0245">EGF-like domain</keyword>
<dbReference type="PANTHER" id="PTHR11219:SF69">
    <property type="entry name" value="TENEURIN-A"/>
    <property type="match status" value="1"/>
</dbReference>
<evidence type="ECO:0000256" key="2">
    <source>
        <dbReference type="ARBA" id="ARBA00022737"/>
    </source>
</evidence>
<feature type="region of interest" description="Disordered" evidence="5">
    <location>
        <begin position="21"/>
        <end position="40"/>
    </location>
</feature>
<organism evidence="7 8">
    <name type="scientific">Cymbomonas tetramitiformis</name>
    <dbReference type="NCBI Taxonomy" id="36881"/>
    <lineage>
        <taxon>Eukaryota</taxon>
        <taxon>Viridiplantae</taxon>
        <taxon>Chlorophyta</taxon>
        <taxon>Pyramimonadophyceae</taxon>
        <taxon>Pyramimonadales</taxon>
        <taxon>Pyramimonadaceae</taxon>
        <taxon>Cymbomonas</taxon>
    </lineage>
</organism>